<dbReference type="PANTHER" id="PTHR45655:SF13">
    <property type="entry name" value="SOLUBLE GUANYLATE CYCLASE GCY-32-RELATED"/>
    <property type="match status" value="1"/>
</dbReference>
<dbReference type="AlphaFoldDB" id="A0A5C6RYE6"/>
<feature type="domain" description="Heme NO-binding" evidence="1">
    <location>
        <begin position="2"/>
        <end position="160"/>
    </location>
</feature>
<dbReference type="RefSeq" id="WP_147098338.1">
    <property type="nucleotide sequence ID" value="NZ_VOOS01000001.1"/>
</dbReference>
<organism evidence="2 3">
    <name type="scientific">Vicingus serpentipes</name>
    <dbReference type="NCBI Taxonomy" id="1926625"/>
    <lineage>
        <taxon>Bacteria</taxon>
        <taxon>Pseudomonadati</taxon>
        <taxon>Bacteroidota</taxon>
        <taxon>Flavobacteriia</taxon>
        <taxon>Flavobacteriales</taxon>
        <taxon>Vicingaceae</taxon>
        <taxon>Vicingus</taxon>
    </lineage>
</organism>
<dbReference type="InterPro" id="IPR038158">
    <property type="entry name" value="H-NOX_domain_sf"/>
</dbReference>
<comment type="caution">
    <text evidence="2">The sequence shown here is derived from an EMBL/GenBank/DDBJ whole genome shotgun (WGS) entry which is preliminary data.</text>
</comment>
<dbReference type="Pfam" id="PF07700">
    <property type="entry name" value="HNOB"/>
    <property type="match status" value="1"/>
</dbReference>
<dbReference type="EMBL" id="VOOS01000001">
    <property type="protein sequence ID" value="TXB67104.1"/>
    <property type="molecule type" value="Genomic_DNA"/>
</dbReference>
<evidence type="ECO:0000313" key="2">
    <source>
        <dbReference type="EMBL" id="TXB67104.1"/>
    </source>
</evidence>
<dbReference type="OrthoDB" id="7266652at2"/>
<evidence type="ECO:0000259" key="1">
    <source>
        <dbReference type="Pfam" id="PF07700"/>
    </source>
</evidence>
<evidence type="ECO:0000313" key="3">
    <source>
        <dbReference type="Proteomes" id="UP000321721"/>
    </source>
</evidence>
<sequence length="179" mass="20427">MKGIVFTEFLELVENNFGLEVVDQIIEGCDLETGGIYTSVGTYSHKDMFKMVGKLSELKGVPVKDLLEIFGEYFFGTLSRDYPQFMIQENIFEFLKSIDDYIHPEVLKLYPQAELPSFEYEKLSNNEINLNYKSSRKMSDLAVGLIKGAATYFKEEVNIEKVIEENDGSYVVLKVSKIG</sequence>
<dbReference type="InterPro" id="IPR024096">
    <property type="entry name" value="NO_sig/Golgi_transp_ligand-bd"/>
</dbReference>
<dbReference type="GO" id="GO:0020037">
    <property type="term" value="F:heme binding"/>
    <property type="evidence" value="ECO:0007669"/>
    <property type="project" value="InterPro"/>
</dbReference>
<name>A0A5C6RYE6_9FLAO</name>
<gene>
    <name evidence="2" type="ORF">FRY74_02660</name>
</gene>
<dbReference type="SUPFAM" id="SSF111126">
    <property type="entry name" value="Ligand-binding domain in the NO signalling and Golgi transport"/>
    <property type="match status" value="1"/>
</dbReference>
<dbReference type="PANTHER" id="PTHR45655">
    <property type="entry name" value="GUANYLATE CYCLASE SOLUBLE SUBUNIT BETA-2"/>
    <property type="match status" value="1"/>
</dbReference>
<keyword evidence="3" id="KW-1185">Reference proteome</keyword>
<proteinExistence type="predicted"/>
<dbReference type="Gene3D" id="3.90.1520.10">
    <property type="entry name" value="H-NOX domain"/>
    <property type="match status" value="1"/>
</dbReference>
<accession>A0A5C6RYE6</accession>
<protein>
    <recommendedName>
        <fullName evidence="1">Heme NO-binding domain-containing protein</fullName>
    </recommendedName>
</protein>
<dbReference type="Proteomes" id="UP000321721">
    <property type="component" value="Unassembled WGS sequence"/>
</dbReference>
<reference evidence="2 3" key="1">
    <citation type="submission" date="2019-08" db="EMBL/GenBank/DDBJ databases">
        <title>Genome of Vicingus serpentipes NCIMB 15042.</title>
        <authorList>
            <person name="Bowman J.P."/>
        </authorList>
    </citation>
    <scope>NUCLEOTIDE SEQUENCE [LARGE SCALE GENOMIC DNA]</scope>
    <source>
        <strain evidence="2 3">NCIMB 15042</strain>
    </source>
</reference>
<dbReference type="InterPro" id="IPR011644">
    <property type="entry name" value="Heme_NO-bd"/>
</dbReference>